<gene>
    <name evidence="7" type="ORF">FrCorBMG51_05680</name>
</gene>
<keyword evidence="3" id="KW-0804">Transcription</keyword>
<evidence type="ECO:0000313" key="8">
    <source>
        <dbReference type="Proteomes" id="UP000035425"/>
    </source>
</evidence>
<name>A0ABR5F6D4_9ACTN</name>
<evidence type="ECO:0000259" key="6">
    <source>
        <dbReference type="PROSITE" id="PS50977"/>
    </source>
</evidence>
<reference evidence="7 8" key="1">
    <citation type="submission" date="2014-12" db="EMBL/GenBank/DDBJ databases">
        <title>Frankia sp. BMG5.1 draft genome.</title>
        <authorList>
            <person name="Gtari M."/>
            <person name="Ghodhbane-Gtari F."/>
            <person name="Nouioui I."/>
            <person name="Ktari A."/>
            <person name="Hezbri K."/>
            <person name="Mimouni W."/>
            <person name="Sbissi I."/>
            <person name="Ayari A."/>
            <person name="Yamanaka T."/>
            <person name="Normand P."/>
            <person name="Tisa L.S."/>
            <person name="Boudabous A."/>
        </authorList>
    </citation>
    <scope>NUCLEOTIDE SEQUENCE [LARGE SCALE GENOMIC DNA]</scope>
    <source>
        <strain evidence="7 8">BMG5.1</strain>
    </source>
</reference>
<dbReference type="InterPro" id="IPR009057">
    <property type="entry name" value="Homeodomain-like_sf"/>
</dbReference>
<evidence type="ECO:0000256" key="5">
    <source>
        <dbReference type="SAM" id="MobiDB-lite"/>
    </source>
</evidence>
<organism evidence="7 8">
    <name type="scientific">Protofrankia coriariae</name>
    <dbReference type="NCBI Taxonomy" id="1562887"/>
    <lineage>
        <taxon>Bacteria</taxon>
        <taxon>Bacillati</taxon>
        <taxon>Actinomycetota</taxon>
        <taxon>Actinomycetes</taxon>
        <taxon>Frankiales</taxon>
        <taxon>Frankiaceae</taxon>
        <taxon>Protofrankia</taxon>
    </lineage>
</organism>
<dbReference type="SUPFAM" id="SSF46689">
    <property type="entry name" value="Homeodomain-like"/>
    <property type="match status" value="1"/>
</dbReference>
<feature type="region of interest" description="Disordered" evidence="5">
    <location>
        <begin position="1"/>
        <end position="20"/>
    </location>
</feature>
<evidence type="ECO:0000256" key="3">
    <source>
        <dbReference type="ARBA" id="ARBA00023163"/>
    </source>
</evidence>
<dbReference type="InterPro" id="IPR001647">
    <property type="entry name" value="HTH_TetR"/>
</dbReference>
<dbReference type="RefSeq" id="WP_047222052.1">
    <property type="nucleotide sequence ID" value="NZ_JWIO01000006.1"/>
</dbReference>
<evidence type="ECO:0000256" key="1">
    <source>
        <dbReference type="ARBA" id="ARBA00023015"/>
    </source>
</evidence>
<dbReference type="Gene3D" id="1.10.10.60">
    <property type="entry name" value="Homeodomain-like"/>
    <property type="match status" value="1"/>
</dbReference>
<evidence type="ECO:0000313" key="7">
    <source>
        <dbReference type="EMBL" id="KLL12217.1"/>
    </source>
</evidence>
<dbReference type="Gene3D" id="1.10.357.10">
    <property type="entry name" value="Tetracycline Repressor, domain 2"/>
    <property type="match status" value="1"/>
</dbReference>
<dbReference type="EMBL" id="JWIO01000006">
    <property type="protein sequence ID" value="KLL12217.1"/>
    <property type="molecule type" value="Genomic_DNA"/>
</dbReference>
<dbReference type="InterPro" id="IPR036271">
    <property type="entry name" value="Tet_transcr_reg_TetR-rel_C_sf"/>
</dbReference>
<dbReference type="InterPro" id="IPR004111">
    <property type="entry name" value="Repressor_TetR_C"/>
</dbReference>
<comment type="caution">
    <text evidence="7">The sequence shown here is derived from an EMBL/GenBank/DDBJ whole genome shotgun (WGS) entry which is preliminary data.</text>
</comment>
<proteinExistence type="predicted"/>
<dbReference type="PANTHER" id="PTHR30055:SF151">
    <property type="entry name" value="TRANSCRIPTIONAL REGULATORY PROTEIN"/>
    <property type="match status" value="1"/>
</dbReference>
<feature type="compositionally biased region" description="Basic and acidic residues" evidence="5">
    <location>
        <begin position="262"/>
        <end position="273"/>
    </location>
</feature>
<dbReference type="InterPro" id="IPR050109">
    <property type="entry name" value="HTH-type_TetR-like_transc_reg"/>
</dbReference>
<keyword evidence="1" id="KW-0805">Transcription regulation</keyword>
<dbReference type="SUPFAM" id="SSF48498">
    <property type="entry name" value="Tetracyclin repressor-like, C-terminal domain"/>
    <property type="match status" value="1"/>
</dbReference>
<dbReference type="Pfam" id="PF02909">
    <property type="entry name" value="TetR_C_1"/>
    <property type="match status" value="1"/>
</dbReference>
<feature type="domain" description="HTH tetR-type" evidence="6">
    <location>
        <begin position="37"/>
        <end position="97"/>
    </location>
</feature>
<evidence type="ECO:0000256" key="2">
    <source>
        <dbReference type="ARBA" id="ARBA00023125"/>
    </source>
</evidence>
<dbReference type="PANTHER" id="PTHR30055">
    <property type="entry name" value="HTH-TYPE TRANSCRIPTIONAL REGULATOR RUTR"/>
    <property type="match status" value="1"/>
</dbReference>
<keyword evidence="8" id="KW-1185">Reference proteome</keyword>
<sequence length="288" mass="31656">MSCERHAAIQAPTASQQADRPPVGLLWTRLAKEQKPGLTRDAIVNAAIMLADTEGLGAVSIRRVAAALGARPMSLYSHIQRKDDLFELMTDQAIADVIVPEPLPADWREALWTIAQRTRAVTLQHPWIVKARGAWPRLGPNAIRHMEQSLAAVASLDIDQRRKICILRAVDTYTVGHIVSEHLEQRMPRRDGENAAEQQHLAQSYLRTLVDTGGYPHIAALGPDLALLTDRGEAQQRFDEGLEWVLAGIASSLEQLPPGTRRRPDTSHPDAMRAGRGNGVKQGRAANS</sequence>
<keyword evidence="2 4" id="KW-0238">DNA-binding</keyword>
<dbReference type="PROSITE" id="PS50977">
    <property type="entry name" value="HTH_TETR_2"/>
    <property type="match status" value="1"/>
</dbReference>
<feature type="region of interest" description="Disordered" evidence="5">
    <location>
        <begin position="255"/>
        <end position="288"/>
    </location>
</feature>
<dbReference type="Pfam" id="PF00440">
    <property type="entry name" value="TetR_N"/>
    <property type="match status" value="1"/>
</dbReference>
<evidence type="ECO:0000256" key="4">
    <source>
        <dbReference type="PROSITE-ProRule" id="PRU00335"/>
    </source>
</evidence>
<accession>A0ABR5F6D4</accession>
<feature type="DNA-binding region" description="H-T-H motif" evidence="4">
    <location>
        <begin position="60"/>
        <end position="79"/>
    </location>
</feature>
<protein>
    <submittedName>
        <fullName evidence="7">TetR family transcriptional regulator</fullName>
    </submittedName>
</protein>
<dbReference type="Proteomes" id="UP000035425">
    <property type="component" value="Unassembled WGS sequence"/>
</dbReference>